<dbReference type="RefSeq" id="WP_209910657.1">
    <property type="nucleotide sequence ID" value="NZ_BAAAMI010000003.1"/>
</dbReference>
<evidence type="ECO:0008006" key="4">
    <source>
        <dbReference type="Google" id="ProtNLM"/>
    </source>
</evidence>
<evidence type="ECO:0000256" key="1">
    <source>
        <dbReference type="SAM" id="Phobius"/>
    </source>
</evidence>
<keyword evidence="1" id="KW-0812">Transmembrane</keyword>
<feature type="transmembrane region" description="Helical" evidence="1">
    <location>
        <begin position="42"/>
        <end position="63"/>
    </location>
</feature>
<keyword evidence="1" id="KW-0472">Membrane</keyword>
<evidence type="ECO:0000313" key="3">
    <source>
        <dbReference type="Proteomes" id="UP000766570"/>
    </source>
</evidence>
<evidence type="ECO:0000313" key="2">
    <source>
        <dbReference type="EMBL" id="MBP2376116.1"/>
    </source>
</evidence>
<feature type="transmembrane region" description="Helical" evidence="1">
    <location>
        <begin position="16"/>
        <end position="36"/>
    </location>
</feature>
<comment type="caution">
    <text evidence="2">The sequence shown here is derived from an EMBL/GenBank/DDBJ whole genome shotgun (WGS) entry which is preliminary data.</text>
</comment>
<dbReference type="Proteomes" id="UP000766570">
    <property type="component" value="Unassembled WGS sequence"/>
</dbReference>
<accession>A0ABS4WIS6</accession>
<keyword evidence="3" id="KW-1185">Reference proteome</keyword>
<protein>
    <recommendedName>
        <fullName evidence="4">Transmembrane protein</fullName>
    </recommendedName>
</protein>
<feature type="transmembrane region" description="Helical" evidence="1">
    <location>
        <begin position="75"/>
        <end position="97"/>
    </location>
</feature>
<sequence length="135" mass="14304">MGSNTTTGASDPARPLLAWVAATIAAMACALCFWYLPLPWRLGGLPFAVAGTVVGAITCVLAWRNPAAGMLRIAAPVATLACGLFALPLAGQLAFYGPALHYQQCQRDALTLRSEAACTQEFKKQLDPSELRILK</sequence>
<gene>
    <name evidence="2" type="ORF">JOF46_004028</name>
</gene>
<dbReference type="EMBL" id="JAGIOE010000001">
    <property type="protein sequence ID" value="MBP2376116.1"/>
    <property type="molecule type" value="Genomic_DNA"/>
</dbReference>
<organism evidence="2 3">
    <name type="scientific">Paeniglutamicibacter psychrophenolicus</name>
    <dbReference type="NCBI Taxonomy" id="257454"/>
    <lineage>
        <taxon>Bacteria</taxon>
        <taxon>Bacillati</taxon>
        <taxon>Actinomycetota</taxon>
        <taxon>Actinomycetes</taxon>
        <taxon>Micrococcales</taxon>
        <taxon>Micrococcaceae</taxon>
        <taxon>Paeniglutamicibacter</taxon>
    </lineage>
</organism>
<keyword evidence="1" id="KW-1133">Transmembrane helix</keyword>
<reference evidence="2 3" key="1">
    <citation type="submission" date="2021-03" db="EMBL/GenBank/DDBJ databases">
        <title>Sequencing the genomes of 1000 actinobacteria strains.</title>
        <authorList>
            <person name="Klenk H.-P."/>
        </authorList>
    </citation>
    <scope>NUCLEOTIDE SEQUENCE [LARGE SCALE GENOMIC DNA]</scope>
    <source>
        <strain evidence="2 3">DSM 15454</strain>
    </source>
</reference>
<proteinExistence type="predicted"/>
<name>A0ABS4WIS6_9MICC</name>